<evidence type="ECO:0000256" key="7">
    <source>
        <dbReference type="SAM" id="Phobius"/>
    </source>
</evidence>
<evidence type="ECO:0000256" key="5">
    <source>
        <dbReference type="ARBA" id="ARBA00022989"/>
    </source>
</evidence>
<keyword evidence="6 7" id="KW-0472">Membrane</keyword>
<evidence type="ECO:0000256" key="4">
    <source>
        <dbReference type="ARBA" id="ARBA00022692"/>
    </source>
</evidence>
<dbReference type="AlphaFoldDB" id="A0A4Y1ZH13"/>
<dbReference type="InterPro" id="IPR027469">
    <property type="entry name" value="Cation_efflux_TMD_sf"/>
</dbReference>
<reference evidence="10 11" key="1">
    <citation type="submission" date="2017-11" db="EMBL/GenBank/DDBJ databases">
        <title>Draft Genome Sequence of Sporolactobacillus inulinus NBRC 111894 Isolated from Koso, a Japanese Sugar-Vegetable Fermented Beverage.</title>
        <authorList>
            <person name="Chiou T.Y."/>
            <person name="Oshima K."/>
            <person name="Suda W."/>
            <person name="Hattori M."/>
            <person name="Takahashi T."/>
        </authorList>
    </citation>
    <scope>NUCLEOTIDE SEQUENCE [LARGE SCALE GENOMIC DNA]</scope>
    <source>
        <strain evidence="10 11">NBRC111894</strain>
    </source>
</reference>
<feature type="domain" description="Cation efflux protein cytoplasmic" evidence="9">
    <location>
        <begin position="216"/>
        <end position="291"/>
    </location>
</feature>
<organism evidence="10 11">
    <name type="scientific">Sporolactobacillus inulinus</name>
    <dbReference type="NCBI Taxonomy" id="2078"/>
    <lineage>
        <taxon>Bacteria</taxon>
        <taxon>Bacillati</taxon>
        <taxon>Bacillota</taxon>
        <taxon>Bacilli</taxon>
        <taxon>Bacillales</taxon>
        <taxon>Sporolactobacillaceae</taxon>
        <taxon>Sporolactobacillus</taxon>
    </lineage>
</organism>
<evidence type="ECO:0000256" key="3">
    <source>
        <dbReference type="ARBA" id="ARBA00022448"/>
    </source>
</evidence>
<dbReference type="Proteomes" id="UP000319716">
    <property type="component" value="Unassembled WGS sequence"/>
</dbReference>
<dbReference type="SUPFAM" id="SSF160240">
    <property type="entry name" value="Cation efflux protein cytoplasmic domain-like"/>
    <property type="match status" value="1"/>
</dbReference>
<dbReference type="Gene3D" id="3.30.70.1350">
    <property type="entry name" value="Cation efflux protein, cytoplasmic domain"/>
    <property type="match status" value="1"/>
</dbReference>
<dbReference type="GO" id="GO:0016020">
    <property type="term" value="C:membrane"/>
    <property type="evidence" value="ECO:0007669"/>
    <property type="project" value="UniProtKB-SubCell"/>
</dbReference>
<dbReference type="PANTHER" id="PTHR43840:SF50">
    <property type="entry name" value="MANGANESE EFFLUX SYSTEM PROTEIN MNES"/>
    <property type="match status" value="1"/>
</dbReference>
<dbReference type="InterPro" id="IPR002524">
    <property type="entry name" value="Cation_efflux"/>
</dbReference>
<dbReference type="InterPro" id="IPR050291">
    <property type="entry name" value="CDF_Transporter"/>
</dbReference>
<dbReference type="Pfam" id="PF16916">
    <property type="entry name" value="ZT_dimer"/>
    <property type="match status" value="1"/>
</dbReference>
<dbReference type="Gene3D" id="1.20.1510.10">
    <property type="entry name" value="Cation efflux protein transmembrane domain"/>
    <property type="match status" value="1"/>
</dbReference>
<comment type="caution">
    <text evidence="10">The sequence shown here is derived from an EMBL/GenBank/DDBJ whole genome shotgun (WGS) entry which is preliminary data.</text>
</comment>
<dbReference type="GO" id="GO:0008324">
    <property type="term" value="F:monoatomic cation transmembrane transporter activity"/>
    <property type="evidence" value="ECO:0007669"/>
    <property type="project" value="InterPro"/>
</dbReference>
<evidence type="ECO:0000256" key="1">
    <source>
        <dbReference type="ARBA" id="ARBA00004141"/>
    </source>
</evidence>
<dbReference type="FunFam" id="1.20.1510.10:FF:000006">
    <property type="entry name" value="Divalent cation efflux transporter"/>
    <property type="match status" value="1"/>
</dbReference>
<gene>
    <name evidence="10" type="ORF">NBRC111894_3738</name>
</gene>
<evidence type="ECO:0000313" key="10">
    <source>
        <dbReference type="EMBL" id="GAY78184.1"/>
    </source>
</evidence>
<name>A0A4Y1ZH13_9BACL</name>
<dbReference type="PANTHER" id="PTHR43840">
    <property type="entry name" value="MITOCHONDRIAL METAL TRANSPORTER 1-RELATED"/>
    <property type="match status" value="1"/>
</dbReference>
<evidence type="ECO:0000256" key="6">
    <source>
        <dbReference type="ARBA" id="ARBA00023136"/>
    </source>
</evidence>
<evidence type="ECO:0000259" key="8">
    <source>
        <dbReference type="Pfam" id="PF01545"/>
    </source>
</evidence>
<feature type="domain" description="Cation efflux protein transmembrane" evidence="8">
    <location>
        <begin position="20"/>
        <end position="211"/>
    </location>
</feature>
<evidence type="ECO:0000259" key="9">
    <source>
        <dbReference type="Pfam" id="PF16916"/>
    </source>
</evidence>
<feature type="transmembrane region" description="Helical" evidence="7">
    <location>
        <begin position="87"/>
        <end position="105"/>
    </location>
</feature>
<evidence type="ECO:0000313" key="11">
    <source>
        <dbReference type="Proteomes" id="UP000319716"/>
    </source>
</evidence>
<dbReference type="EMBL" id="BEXB01000042">
    <property type="protein sequence ID" value="GAY78184.1"/>
    <property type="molecule type" value="Genomic_DNA"/>
</dbReference>
<dbReference type="NCBIfam" id="TIGR01297">
    <property type="entry name" value="CDF"/>
    <property type="match status" value="1"/>
</dbReference>
<comment type="similarity">
    <text evidence="2">Belongs to the cation diffusion facilitator (CDF) transporter (TC 2.A.4) family.</text>
</comment>
<dbReference type="Pfam" id="PF01545">
    <property type="entry name" value="Cation_efflux"/>
    <property type="match status" value="1"/>
</dbReference>
<sequence>MSVMIQDRYMNLKLSERGAMISIATYLVLSALKLFVGISMGSRALRADGFNNVTDILASVAVLIGLKLSQRPADSDHPYGHWKSETIASLFASFIMMAVGVQVLFDGAQSIFNGHEERPDLLAAWIGLLCAAIMFSVYAYNKRLSKKTGSNSVLAAAKDNFSDGCVSIGASIGIFGAQIHLNWLDSAAAFVIGLLICKTAWDIFRESSYRLSDGFDDKTLHAFNHLVHSVPGVEGVRDIRGRNYGNNTVIDLVIVVDPDMSLREAHRISSRVEAVLMDKYDVFEVHVHVEPNE</sequence>
<comment type="subcellular location">
    <subcellularLocation>
        <location evidence="1">Membrane</location>
        <topology evidence="1">Multi-pass membrane protein</topology>
    </subcellularLocation>
</comment>
<keyword evidence="5 7" id="KW-1133">Transmembrane helix</keyword>
<feature type="transmembrane region" description="Helical" evidence="7">
    <location>
        <begin position="20"/>
        <end position="38"/>
    </location>
</feature>
<proteinExistence type="inferred from homology"/>
<dbReference type="InterPro" id="IPR058533">
    <property type="entry name" value="Cation_efflux_TM"/>
</dbReference>
<accession>A0A4Y1ZH13</accession>
<evidence type="ECO:0000256" key="2">
    <source>
        <dbReference type="ARBA" id="ARBA00008114"/>
    </source>
</evidence>
<keyword evidence="3" id="KW-0813">Transport</keyword>
<dbReference type="SUPFAM" id="SSF161111">
    <property type="entry name" value="Cation efflux protein transmembrane domain-like"/>
    <property type="match status" value="1"/>
</dbReference>
<feature type="transmembrane region" description="Helical" evidence="7">
    <location>
        <begin position="121"/>
        <end position="140"/>
    </location>
</feature>
<protein>
    <submittedName>
        <fullName evidence="10">Cobalt-zinc-cadmium resistance protein</fullName>
    </submittedName>
</protein>
<keyword evidence="4 7" id="KW-0812">Transmembrane</keyword>
<dbReference type="InterPro" id="IPR036837">
    <property type="entry name" value="Cation_efflux_CTD_sf"/>
</dbReference>
<dbReference type="InterPro" id="IPR027470">
    <property type="entry name" value="Cation_efflux_CTD"/>
</dbReference>